<keyword evidence="4 11" id="KW-1134">Transmembrane beta strand</keyword>
<gene>
    <name evidence="14" type="ORF">B1806_14675</name>
</gene>
<evidence type="ECO:0000313" key="14">
    <source>
        <dbReference type="EMBL" id="THD07540.1"/>
    </source>
</evidence>
<evidence type="ECO:0000256" key="8">
    <source>
        <dbReference type="ARBA" id="ARBA00023136"/>
    </source>
</evidence>
<feature type="signal peptide" evidence="12">
    <location>
        <begin position="1"/>
        <end position="29"/>
    </location>
</feature>
<keyword evidence="7" id="KW-0798">TonB box</keyword>
<dbReference type="Proteomes" id="UP000307749">
    <property type="component" value="Unassembled WGS sequence"/>
</dbReference>
<evidence type="ECO:0000256" key="9">
    <source>
        <dbReference type="ARBA" id="ARBA00023170"/>
    </source>
</evidence>
<dbReference type="GO" id="GO:0044718">
    <property type="term" value="P:siderophore transmembrane transport"/>
    <property type="evidence" value="ECO:0007669"/>
    <property type="project" value="TreeGrafter"/>
</dbReference>
<dbReference type="PANTHER" id="PTHR30069">
    <property type="entry name" value="TONB-DEPENDENT OUTER MEMBRANE RECEPTOR"/>
    <property type="match status" value="1"/>
</dbReference>
<reference evidence="14 15" key="1">
    <citation type="submission" date="2017-02" db="EMBL/GenBank/DDBJ databases">
        <title>Whole genome sequencing of Metallibacterium scheffleri DSM 24874 (T).</title>
        <authorList>
            <person name="Kumar S."/>
            <person name="Patil P."/>
            <person name="Patil P.B."/>
        </authorList>
    </citation>
    <scope>NUCLEOTIDE SEQUENCE [LARGE SCALE GENOMIC DNA]</scope>
    <source>
        <strain evidence="14 15">DSM 24874</strain>
    </source>
</reference>
<protein>
    <submittedName>
        <fullName evidence="14">TonB-dependent receptor</fullName>
    </submittedName>
</protein>
<feature type="domain" description="TonB-dependent receptor-like beta-barrel" evidence="13">
    <location>
        <begin position="258"/>
        <end position="664"/>
    </location>
</feature>
<dbReference type="Gene3D" id="2.40.170.20">
    <property type="entry name" value="TonB-dependent receptor, beta-barrel domain"/>
    <property type="match status" value="1"/>
</dbReference>
<evidence type="ECO:0000259" key="13">
    <source>
        <dbReference type="Pfam" id="PF00593"/>
    </source>
</evidence>
<keyword evidence="6 12" id="KW-0732">Signal</keyword>
<evidence type="ECO:0000256" key="11">
    <source>
        <dbReference type="PROSITE-ProRule" id="PRU01360"/>
    </source>
</evidence>
<keyword evidence="15" id="KW-1185">Reference proteome</keyword>
<comment type="caution">
    <text evidence="14">The sequence shown here is derived from an EMBL/GenBank/DDBJ whole genome shotgun (WGS) entry which is preliminary data.</text>
</comment>
<evidence type="ECO:0000256" key="3">
    <source>
        <dbReference type="ARBA" id="ARBA00022448"/>
    </source>
</evidence>
<evidence type="ECO:0000256" key="4">
    <source>
        <dbReference type="ARBA" id="ARBA00022452"/>
    </source>
</evidence>
<dbReference type="Pfam" id="PF00593">
    <property type="entry name" value="TonB_dep_Rec_b-barrel"/>
    <property type="match status" value="1"/>
</dbReference>
<evidence type="ECO:0000256" key="12">
    <source>
        <dbReference type="SAM" id="SignalP"/>
    </source>
</evidence>
<name>A0A4S3KGC5_9GAMM</name>
<comment type="similarity">
    <text evidence="2">Belongs to the TonB-dependent receptor family. Hemoglobin/haptoglobin binding protein subfamily.</text>
</comment>
<evidence type="ECO:0000256" key="5">
    <source>
        <dbReference type="ARBA" id="ARBA00022692"/>
    </source>
</evidence>
<evidence type="ECO:0000256" key="6">
    <source>
        <dbReference type="ARBA" id="ARBA00022729"/>
    </source>
</evidence>
<keyword evidence="8 11" id="KW-0472">Membrane</keyword>
<dbReference type="InterPro" id="IPR039426">
    <property type="entry name" value="TonB-dep_rcpt-like"/>
</dbReference>
<keyword evidence="5 11" id="KW-0812">Transmembrane</keyword>
<evidence type="ECO:0000256" key="2">
    <source>
        <dbReference type="ARBA" id="ARBA00008143"/>
    </source>
</evidence>
<dbReference type="PANTHER" id="PTHR30069:SF29">
    <property type="entry name" value="HEMOGLOBIN AND HEMOGLOBIN-HAPTOGLOBIN-BINDING PROTEIN 1-RELATED"/>
    <property type="match status" value="1"/>
</dbReference>
<evidence type="ECO:0000256" key="7">
    <source>
        <dbReference type="ARBA" id="ARBA00023077"/>
    </source>
</evidence>
<dbReference type="SUPFAM" id="SSF56935">
    <property type="entry name" value="Porins"/>
    <property type="match status" value="1"/>
</dbReference>
<evidence type="ECO:0000256" key="10">
    <source>
        <dbReference type="ARBA" id="ARBA00023237"/>
    </source>
</evidence>
<dbReference type="InterPro" id="IPR036942">
    <property type="entry name" value="Beta-barrel_TonB_sf"/>
</dbReference>
<dbReference type="RefSeq" id="WP_081129102.1">
    <property type="nucleotide sequence ID" value="NZ_LDOS01000002.1"/>
</dbReference>
<dbReference type="STRING" id="993689.GCA_002077135_03033"/>
<dbReference type="InterPro" id="IPR000531">
    <property type="entry name" value="Beta-barrel_TonB"/>
</dbReference>
<sequence>MRRQLARTLHLQSLGCAMGMILCAAQVQAQDAGRRPHAARESAPQLATVKVTAALDQARNQLSPSTGSSLYLFTAQALKALPLGRATPLNEVLLQAPGVVRDSFGQLHIRGNMANIQYRINGVILPESIAGFGQTLDTRIIKSVSLLDGALPAQYGLRTAGVISIDTRSGAQLGNGGSVGVTAGSNGHIAPFLDVHGHRGRWSWFFSGSYLRDDLGISAPTAARHTLHDRTWQGNGFGDLTYLINAHARISLLAGVSDNRFQIPPNPGQPALYQLAGVSSYPSADLNENQNELTRFAVLSLQGKLGNTDYQISAGQRYSQVDYLPDPIGDLMYLGVAATVMRSNRADTLQADFATPLGLRNTVRYGFFGDFQRGVQDNTARVFAADAAGNQTSAVPFTLLDNHVLLARTASAYVQDQWNASDRLTLNGGLRYDRISGFLDESQISPRLGLVYQLDNQWTLHAGYARYFSPPAPGLITTTDLAEFAGTTNQQPGNSNTDVRAMRENYYDAGVQWAPDANLTLGLDAYFSQTRDTLDVGQFGTALIFADFNYGYGRNHGVEFTANWQHGPLHAYLNAAVDMARAKVIASGQYNWSPAEVSYIADHWILLDHAPRLTGSGGLDYRFATGTTAGFDFMYSSGLRAGFANTQTMPGWFQLNLSVGRRFDLPELGTVHARLALVNALDRVIELRNGTGLGVGLAPQYAQRRGVYLTLRKNF</sequence>
<keyword evidence="10 11" id="KW-0998">Cell outer membrane</keyword>
<dbReference type="AlphaFoldDB" id="A0A4S3KGC5"/>
<dbReference type="InterPro" id="IPR037066">
    <property type="entry name" value="Plug_dom_sf"/>
</dbReference>
<organism evidence="14 15">
    <name type="scientific">Metallibacterium scheffleri</name>
    <dbReference type="NCBI Taxonomy" id="993689"/>
    <lineage>
        <taxon>Bacteria</taxon>
        <taxon>Pseudomonadati</taxon>
        <taxon>Pseudomonadota</taxon>
        <taxon>Gammaproteobacteria</taxon>
        <taxon>Lysobacterales</taxon>
        <taxon>Rhodanobacteraceae</taxon>
        <taxon>Metallibacterium</taxon>
    </lineage>
</organism>
<evidence type="ECO:0000256" key="1">
    <source>
        <dbReference type="ARBA" id="ARBA00004571"/>
    </source>
</evidence>
<dbReference type="GO" id="GO:0009279">
    <property type="term" value="C:cell outer membrane"/>
    <property type="evidence" value="ECO:0007669"/>
    <property type="project" value="UniProtKB-SubCell"/>
</dbReference>
<dbReference type="EMBL" id="MWQO01000059">
    <property type="protein sequence ID" value="THD07540.1"/>
    <property type="molecule type" value="Genomic_DNA"/>
</dbReference>
<comment type="subcellular location">
    <subcellularLocation>
        <location evidence="1 11">Cell outer membrane</location>
        <topology evidence="1 11">Multi-pass membrane protein</topology>
    </subcellularLocation>
</comment>
<dbReference type="OrthoDB" id="9764669at2"/>
<evidence type="ECO:0000313" key="15">
    <source>
        <dbReference type="Proteomes" id="UP000307749"/>
    </source>
</evidence>
<keyword evidence="9 14" id="KW-0675">Receptor</keyword>
<dbReference type="Gene3D" id="2.170.130.10">
    <property type="entry name" value="TonB-dependent receptor, plug domain"/>
    <property type="match status" value="1"/>
</dbReference>
<accession>A0A4S3KGC5</accession>
<dbReference type="GO" id="GO:0015344">
    <property type="term" value="F:siderophore uptake transmembrane transporter activity"/>
    <property type="evidence" value="ECO:0007669"/>
    <property type="project" value="TreeGrafter"/>
</dbReference>
<feature type="chain" id="PRO_5020474502" evidence="12">
    <location>
        <begin position="30"/>
        <end position="715"/>
    </location>
</feature>
<dbReference type="PROSITE" id="PS52016">
    <property type="entry name" value="TONB_DEPENDENT_REC_3"/>
    <property type="match status" value="1"/>
</dbReference>
<proteinExistence type="inferred from homology"/>
<keyword evidence="3 11" id="KW-0813">Transport</keyword>